<dbReference type="VEuPathDB" id="FungiDB:UREG_04903"/>
<dbReference type="KEGG" id="ure:UREG_04903"/>
<dbReference type="HOGENOM" id="CLU_093951_1_0_1"/>
<dbReference type="Proteomes" id="UP000002058">
    <property type="component" value="Unassembled WGS sequence"/>
</dbReference>
<protein>
    <recommendedName>
        <fullName evidence="2">Gamma-glutamylcyclotransferase AIG2-like domain-containing protein</fullName>
    </recommendedName>
</protein>
<organism evidence="3 4">
    <name type="scientific">Uncinocarpus reesii (strain UAMH 1704)</name>
    <dbReference type="NCBI Taxonomy" id="336963"/>
    <lineage>
        <taxon>Eukaryota</taxon>
        <taxon>Fungi</taxon>
        <taxon>Dikarya</taxon>
        <taxon>Ascomycota</taxon>
        <taxon>Pezizomycotina</taxon>
        <taxon>Eurotiomycetes</taxon>
        <taxon>Eurotiomycetidae</taxon>
        <taxon>Onygenales</taxon>
        <taxon>Onygenaceae</taxon>
        <taxon>Uncinocarpus</taxon>
    </lineage>
</organism>
<proteinExistence type="inferred from homology"/>
<dbReference type="Pfam" id="PF06094">
    <property type="entry name" value="GGACT"/>
    <property type="match status" value="1"/>
</dbReference>
<reference evidence="4" key="1">
    <citation type="journal article" date="2009" name="Genome Res.">
        <title>Comparative genomic analyses of the human fungal pathogens Coccidioides and their relatives.</title>
        <authorList>
            <person name="Sharpton T.J."/>
            <person name="Stajich J.E."/>
            <person name="Rounsley S.D."/>
            <person name="Gardner M.J."/>
            <person name="Wortman J.R."/>
            <person name="Jordar V.S."/>
            <person name="Maiti R."/>
            <person name="Kodira C.D."/>
            <person name="Neafsey D.E."/>
            <person name="Zeng Q."/>
            <person name="Hung C.-Y."/>
            <person name="McMahan C."/>
            <person name="Muszewska A."/>
            <person name="Grynberg M."/>
            <person name="Mandel M.A."/>
            <person name="Kellner E.M."/>
            <person name="Barker B.M."/>
            <person name="Galgiani J.N."/>
            <person name="Orbach M.J."/>
            <person name="Kirkland T.N."/>
            <person name="Cole G.T."/>
            <person name="Henn M.R."/>
            <person name="Birren B.W."/>
            <person name="Taylor J.W."/>
        </authorList>
    </citation>
    <scope>NUCLEOTIDE SEQUENCE [LARGE SCALE GENOMIC DNA]</scope>
    <source>
        <strain evidence="4">UAMH 1704</strain>
    </source>
</reference>
<dbReference type="GeneID" id="8441217"/>
<dbReference type="Gene3D" id="3.10.490.10">
    <property type="entry name" value="Gamma-glutamyl cyclotransferase-like"/>
    <property type="match status" value="1"/>
</dbReference>
<dbReference type="eggNOG" id="ENOG502RG5D">
    <property type="taxonomic scope" value="Eukaryota"/>
</dbReference>
<accession>C4JUV0</accession>
<dbReference type="PANTHER" id="PTHR31544:SF2">
    <property type="entry name" value="AIG2-LIKE PROTEIN D"/>
    <property type="match status" value="1"/>
</dbReference>
<sequence length="180" mass="20548">MENKVGYPRDYQRALNNVLSERRLEELLKGSTPVFLLGPLMLPRMLKSVTDAEPDFDIAANMTQASLLDYKLWIFEGADLPIVMPSKELGQSVDGVLVFALTSDQRNWLYQFEAESYKELAHVQVEICLRDGNLRNIDAATFVWKGEMDGIVAASSKSWKVDAFLESEWYKNAGRRYHSH</sequence>
<comment type="similarity">
    <text evidence="1">Belongs to the gamma-glutamylcyclotransferase family.</text>
</comment>
<evidence type="ECO:0000259" key="2">
    <source>
        <dbReference type="Pfam" id="PF06094"/>
    </source>
</evidence>
<dbReference type="InterPro" id="IPR045038">
    <property type="entry name" value="AIG2-like"/>
</dbReference>
<dbReference type="PANTHER" id="PTHR31544">
    <property type="entry name" value="AIG2-LIKE PROTEIN D"/>
    <property type="match status" value="1"/>
</dbReference>
<keyword evidence="4" id="KW-1185">Reference proteome</keyword>
<gene>
    <name evidence="3" type="ORF">UREG_04903</name>
</gene>
<dbReference type="EMBL" id="CH476617">
    <property type="protein sequence ID" value="EEP80061.1"/>
    <property type="molecule type" value="Genomic_DNA"/>
</dbReference>
<dbReference type="OrthoDB" id="1044435at2759"/>
<dbReference type="AlphaFoldDB" id="C4JUV0"/>
<name>C4JUV0_UNCRE</name>
<dbReference type="InterPro" id="IPR009288">
    <property type="entry name" value="AIG2-like_dom"/>
</dbReference>
<evidence type="ECO:0000256" key="1">
    <source>
        <dbReference type="ARBA" id="ARBA00008861"/>
    </source>
</evidence>
<dbReference type="InParanoid" id="C4JUV0"/>
<evidence type="ECO:0000313" key="3">
    <source>
        <dbReference type="EMBL" id="EEP80061.1"/>
    </source>
</evidence>
<evidence type="ECO:0000313" key="4">
    <source>
        <dbReference type="Proteomes" id="UP000002058"/>
    </source>
</evidence>
<dbReference type="RefSeq" id="XP_002584214.1">
    <property type="nucleotide sequence ID" value="XM_002584168.1"/>
</dbReference>
<feature type="domain" description="Gamma-glutamylcyclotransferase AIG2-like" evidence="2">
    <location>
        <begin position="35"/>
        <end position="160"/>
    </location>
</feature>
<dbReference type="OMA" id="ANMTQAS"/>